<name>A0A8B7YZ63_ACAPL</name>
<feature type="domain" description="XRCC4 coiled-coil" evidence="9">
    <location>
        <begin position="121"/>
        <end position="196"/>
    </location>
</feature>
<comment type="similarity">
    <text evidence="6">Belongs to the XRCC4-XLF family. XRCC4 subfamily.</text>
</comment>
<evidence type="ECO:0000256" key="3">
    <source>
        <dbReference type="ARBA" id="ARBA00023172"/>
    </source>
</evidence>
<dbReference type="PANTHER" id="PTHR28559:SF1">
    <property type="entry name" value="DNA REPAIR PROTEIN XRCC4"/>
    <property type="match status" value="1"/>
</dbReference>
<feature type="compositionally biased region" description="Basic and acidic residues" evidence="7">
    <location>
        <begin position="212"/>
        <end position="230"/>
    </location>
</feature>
<dbReference type="GO" id="GO:0005958">
    <property type="term" value="C:DNA-dependent protein kinase-DNA ligase 4 complex"/>
    <property type="evidence" value="ECO:0007669"/>
    <property type="project" value="TreeGrafter"/>
</dbReference>
<dbReference type="RefSeq" id="XP_022096501.1">
    <property type="nucleotide sequence ID" value="XM_022240809.1"/>
</dbReference>
<feature type="compositionally biased region" description="Polar residues" evidence="7">
    <location>
        <begin position="199"/>
        <end position="211"/>
    </location>
</feature>
<comment type="subcellular location">
    <subcellularLocation>
        <location evidence="1">Nucleus</location>
    </subcellularLocation>
</comment>
<dbReference type="InterPro" id="IPR009089">
    <property type="entry name" value="XRCC4_N_sf"/>
</dbReference>
<dbReference type="InterPro" id="IPR053961">
    <property type="entry name" value="XRCC4_N"/>
</dbReference>
<keyword evidence="5" id="KW-0539">Nucleus</keyword>
<dbReference type="OMA" id="FIKGTWF"/>
<dbReference type="SUPFAM" id="SSF50809">
    <property type="entry name" value="XRCC4, N-terminal domain"/>
    <property type="match status" value="1"/>
</dbReference>
<keyword evidence="4" id="KW-0234">DNA repair</keyword>
<dbReference type="InterPro" id="IPR038051">
    <property type="entry name" value="XRCC4-like_N_sf"/>
</dbReference>
<organism evidence="10 11">
    <name type="scientific">Acanthaster planci</name>
    <name type="common">Crown-of-thorns starfish</name>
    <dbReference type="NCBI Taxonomy" id="133434"/>
    <lineage>
        <taxon>Eukaryota</taxon>
        <taxon>Metazoa</taxon>
        <taxon>Echinodermata</taxon>
        <taxon>Eleutherozoa</taxon>
        <taxon>Asterozoa</taxon>
        <taxon>Asteroidea</taxon>
        <taxon>Valvatacea</taxon>
        <taxon>Valvatida</taxon>
        <taxon>Acanthasteridae</taxon>
        <taxon>Acanthaster</taxon>
    </lineage>
</organism>
<feature type="domain" description="XRCC4 N-terminal" evidence="8">
    <location>
        <begin position="15"/>
        <end position="115"/>
    </location>
</feature>
<feature type="compositionally biased region" description="Basic residues" evidence="7">
    <location>
        <begin position="246"/>
        <end position="255"/>
    </location>
</feature>
<evidence type="ECO:0000259" key="8">
    <source>
        <dbReference type="Pfam" id="PF06632"/>
    </source>
</evidence>
<dbReference type="Gene3D" id="2.170.210.10">
    <property type="entry name" value="DNA double-strand break repair and VJ recombination XRCC4, N-terminal"/>
    <property type="match status" value="1"/>
</dbReference>
<dbReference type="GO" id="GO:0006310">
    <property type="term" value="P:DNA recombination"/>
    <property type="evidence" value="ECO:0007669"/>
    <property type="project" value="UniProtKB-KW"/>
</dbReference>
<feature type="compositionally biased region" description="Acidic residues" evidence="7">
    <location>
        <begin position="231"/>
        <end position="240"/>
    </location>
</feature>
<feature type="region of interest" description="Disordered" evidence="7">
    <location>
        <begin position="198"/>
        <end position="345"/>
    </location>
</feature>
<dbReference type="GO" id="GO:0010165">
    <property type="term" value="P:response to X-ray"/>
    <property type="evidence" value="ECO:0007669"/>
    <property type="project" value="TreeGrafter"/>
</dbReference>
<evidence type="ECO:0000256" key="5">
    <source>
        <dbReference type="ARBA" id="ARBA00023242"/>
    </source>
</evidence>
<dbReference type="CDD" id="cd22283">
    <property type="entry name" value="HD_XRCC4_N"/>
    <property type="match status" value="1"/>
</dbReference>
<evidence type="ECO:0000256" key="1">
    <source>
        <dbReference type="ARBA" id="ARBA00004123"/>
    </source>
</evidence>
<dbReference type="KEGG" id="aplc:110982427"/>
<dbReference type="SUPFAM" id="SSF58022">
    <property type="entry name" value="XRCC4, C-terminal oligomerization domain"/>
    <property type="match status" value="1"/>
</dbReference>
<evidence type="ECO:0000259" key="9">
    <source>
        <dbReference type="Pfam" id="PF21924"/>
    </source>
</evidence>
<accession>A0A8B7YZ63</accession>
<dbReference type="GO" id="GO:0032807">
    <property type="term" value="C:DNA ligase IV complex"/>
    <property type="evidence" value="ECO:0007669"/>
    <property type="project" value="TreeGrafter"/>
</dbReference>
<dbReference type="OrthoDB" id="8064436at2759"/>
<reference evidence="11" key="1">
    <citation type="submission" date="2025-08" db="UniProtKB">
        <authorList>
            <consortium name="RefSeq"/>
        </authorList>
    </citation>
    <scope>IDENTIFICATION</scope>
</reference>
<dbReference type="InterPro" id="IPR010585">
    <property type="entry name" value="DNA_repair_prot_XRCC4"/>
</dbReference>
<dbReference type="AlphaFoldDB" id="A0A8B7YZ63"/>
<dbReference type="GO" id="GO:0006303">
    <property type="term" value="P:double-strand break repair via nonhomologous end joining"/>
    <property type="evidence" value="ECO:0007669"/>
    <property type="project" value="TreeGrafter"/>
</dbReference>
<evidence type="ECO:0000256" key="4">
    <source>
        <dbReference type="ARBA" id="ARBA00023204"/>
    </source>
</evidence>
<protein>
    <submittedName>
        <fullName evidence="11">DNA repair protein XRCC4-like</fullName>
    </submittedName>
</protein>
<proteinExistence type="inferred from homology"/>
<evidence type="ECO:0000256" key="7">
    <source>
        <dbReference type="SAM" id="MobiDB-lite"/>
    </source>
</evidence>
<evidence type="ECO:0000313" key="10">
    <source>
        <dbReference type="Proteomes" id="UP000694845"/>
    </source>
</evidence>
<dbReference type="Pfam" id="PF21924">
    <property type="entry name" value="XRCC4_CC"/>
    <property type="match status" value="1"/>
</dbReference>
<feature type="compositionally biased region" description="Low complexity" evidence="7">
    <location>
        <begin position="314"/>
        <end position="331"/>
    </location>
</feature>
<dbReference type="InterPro" id="IPR053962">
    <property type="entry name" value="XRCC4_CC"/>
</dbReference>
<dbReference type="Gene3D" id="1.20.5.370">
    <property type="match status" value="1"/>
</dbReference>
<keyword evidence="10" id="KW-1185">Reference proteome</keyword>
<dbReference type="Proteomes" id="UP000694845">
    <property type="component" value="Unplaced"/>
</dbReference>
<evidence type="ECO:0000313" key="11">
    <source>
        <dbReference type="RefSeq" id="XP_022096501.1"/>
    </source>
</evidence>
<dbReference type="PANTHER" id="PTHR28559">
    <property type="entry name" value="DNA REPAIR PROTEIN XRCC4"/>
    <property type="match status" value="1"/>
</dbReference>
<gene>
    <name evidence="11" type="primary">LOC110982427</name>
</gene>
<evidence type="ECO:0000256" key="2">
    <source>
        <dbReference type="ARBA" id="ARBA00022763"/>
    </source>
</evidence>
<dbReference type="GeneID" id="110982427"/>
<sequence>MSNQVLCRIDVGRQPYFLKTTCRNGGQEGFDLVITDAVNSWEGQISAKRLTQLAKKVNMELEEFIEHTKKALTRQDMGDLAFEYQMRCDSDKSEFSWKKVMANESIKFQLGSVALEVVEDSAESIQELFIFTIDNAASLRDNIRLLERENERLSTERANALKRLEKCVGMHEEMEKELFSKFQVVLNDKKAKIRRLKQEASSLATNNTAKRSSQDLHSSGEESDQEHPAEESEGEEVSTDEESKAAKKPQKRTAPSKRVDPDTSLILGEEPTSEVAPVGKRRRRREATNKQTPSKPSIPKVSSAKSDRSATPSTPGTTGEGRVTRTTSSRSAKSDPDVDMLFDQL</sequence>
<dbReference type="Pfam" id="PF06632">
    <property type="entry name" value="XRCC4"/>
    <property type="match status" value="1"/>
</dbReference>
<dbReference type="GO" id="GO:0003677">
    <property type="term" value="F:DNA binding"/>
    <property type="evidence" value="ECO:0007669"/>
    <property type="project" value="InterPro"/>
</dbReference>
<dbReference type="InterPro" id="IPR014751">
    <property type="entry name" value="XRCC4-like_C"/>
</dbReference>
<evidence type="ECO:0000256" key="6">
    <source>
        <dbReference type="ARBA" id="ARBA00025728"/>
    </source>
</evidence>
<keyword evidence="3" id="KW-0233">DNA recombination</keyword>
<keyword evidence="2" id="KW-0227">DNA damage</keyword>